<dbReference type="Pfam" id="PF06325">
    <property type="entry name" value="PrmA"/>
    <property type="match status" value="1"/>
</dbReference>
<evidence type="ECO:0000256" key="1">
    <source>
        <dbReference type="ARBA" id="ARBA00022603"/>
    </source>
</evidence>
<reference evidence="5" key="1">
    <citation type="journal article" date="2019" name="Int. J. Syst. Evol. Microbiol.">
        <title>The Global Catalogue of Microorganisms (GCM) 10K type strain sequencing project: providing services to taxonomists for standard genome sequencing and annotation.</title>
        <authorList>
            <consortium name="The Broad Institute Genomics Platform"/>
            <consortium name="The Broad Institute Genome Sequencing Center for Infectious Disease"/>
            <person name="Wu L."/>
            <person name="Ma J."/>
        </authorList>
    </citation>
    <scope>NUCLEOTIDE SEQUENCE [LARGE SCALE GENOMIC DNA]</scope>
    <source>
        <strain evidence="5">KCTC 12848</strain>
    </source>
</reference>
<dbReference type="PANTHER" id="PTHR43648:SF1">
    <property type="entry name" value="ELECTRON TRANSFER FLAVOPROTEIN BETA SUBUNIT LYSINE METHYLTRANSFERASE"/>
    <property type="match status" value="1"/>
</dbReference>
<keyword evidence="1 4" id="KW-0489">Methyltransferase</keyword>
<feature type="region of interest" description="Disordered" evidence="3">
    <location>
        <begin position="1"/>
        <end position="28"/>
    </location>
</feature>
<evidence type="ECO:0000313" key="5">
    <source>
        <dbReference type="Proteomes" id="UP001595833"/>
    </source>
</evidence>
<keyword evidence="5" id="KW-1185">Reference proteome</keyword>
<dbReference type="InterPro" id="IPR029063">
    <property type="entry name" value="SAM-dependent_MTases_sf"/>
</dbReference>
<proteinExistence type="predicted"/>
<organism evidence="4 5">
    <name type="scientific">Saccharothrix xinjiangensis</name>
    <dbReference type="NCBI Taxonomy" id="204798"/>
    <lineage>
        <taxon>Bacteria</taxon>
        <taxon>Bacillati</taxon>
        <taxon>Actinomycetota</taxon>
        <taxon>Actinomycetes</taxon>
        <taxon>Pseudonocardiales</taxon>
        <taxon>Pseudonocardiaceae</taxon>
        <taxon>Saccharothrix</taxon>
    </lineage>
</organism>
<evidence type="ECO:0000313" key="4">
    <source>
        <dbReference type="EMBL" id="MFC5057401.1"/>
    </source>
</evidence>
<dbReference type="Proteomes" id="UP001595833">
    <property type="component" value="Unassembled WGS sequence"/>
</dbReference>
<dbReference type="SUPFAM" id="SSF53335">
    <property type="entry name" value="S-adenosyl-L-methionine-dependent methyltransferases"/>
    <property type="match status" value="1"/>
</dbReference>
<keyword evidence="2" id="KW-0808">Transferase</keyword>
<dbReference type="RefSeq" id="WP_344037072.1">
    <property type="nucleotide sequence ID" value="NZ_BAAAKE010000006.1"/>
</dbReference>
<comment type="caution">
    <text evidence="4">The sequence shown here is derived from an EMBL/GenBank/DDBJ whole genome shotgun (WGS) entry which is preliminary data.</text>
</comment>
<dbReference type="GO" id="GO:0032259">
    <property type="term" value="P:methylation"/>
    <property type="evidence" value="ECO:0007669"/>
    <property type="project" value="UniProtKB-KW"/>
</dbReference>
<dbReference type="Gene3D" id="3.40.50.150">
    <property type="entry name" value="Vaccinia Virus protein VP39"/>
    <property type="match status" value="1"/>
</dbReference>
<evidence type="ECO:0000256" key="3">
    <source>
        <dbReference type="SAM" id="MobiDB-lite"/>
    </source>
</evidence>
<evidence type="ECO:0000256" key="2">
    <source>
        <dbReference type="ARBA" id="ARBA00022679"/>
    </source>
</evidence>
<gene>
    <name evidence="4" type="ORF">ACFPFM_27115</name>
</gene>
<accession>A0ABV9Y9U0</accession>
<dbReference type="PANTHER" id="PTHR43648">
    <property type="entry name" value="ELECTRON TRANSFER FLAVOPROTEIN BETA SUBUNIT LYSINE METHYLTRANSFERASE"/>
    <property type="match status" value="1"/>
</dbReference>
<name>A0ABV9Y9U0_9PSEU</name>
<sequence length="233" mass="25379">MITPPPTRTTPDTNHSQPRNRHHVDRDHPTDFIRAATTLRTPPLTPELRLHTADDVITLWQDTGTTEPPFWAFPWAGGQALARHLLDHPHLVAGRTVLDIASGSGLVALAAAHAGAHVTANDIDPLAAAAIALNAAANHLTLHITTDDLLDTTPTVDVLLAGDVFYDRDMAARFEPFLLAAHHRGALVLVGDPQRSFLPRHWTPVHAYRVPVPPDLEGVDTRTTTVWRPPDPA</sequence>
<protein>
    <submittedName>
        <fullName evidence="4">Class I SAM-dependent methyltransferase</fullName>
    </submittedName>
</protein>
<dbReference type="InterPro" id="IPR050078">
    <property type="entry name" value="Ribosomal_L11_MeTrfase_PrmA"/>
</dbReference>
<dbReference type="EMBL" id="JBHSJB010000027">
    <property type="protein sequence ID" value="MFC5057401.1"/>
    <property type="molecule type" value="Genomic_DNA"/>
</dbReference>
<dbReference type="GO" id="GO:0008168">
    <property type="term" value="F:methyltransferase activity"/>
    <property type="evidence" value="ECO:0007669"/>
    <property type="project" value="UniProtKB-KW"/>
</dbReference>